<keyword evidence="4 10" id="KW-0732">Signal</keyword>
<feature type="compositionally biased region" description="Acidic residues" evidence="8">
    <location>
        <begin position="442"/>
        <end position="458"/>
    </location>
</feature>
<feature type="transmembrane region" description="Helical" evidence="9">
    <location>
        <begin position="168"/>
        <end position="188"/>
    </location>
</feature>
<feature type="transmembrane region" description="Helical" evidence="9">
    <location>
        <begin position="277"/>
        <end position="295"/>
    </location>
</feature>
<keyword evidence="7" id="KW-0539">Nucleus</keyword>
<protein>
    <recommendedName>
        <fullName evidence="13">Transmembrane protein 194A</fullName>
    </recommendedName>
</protein>
<dbReference type="PANTHER" id="PTHR13598:SF1">
    <property type="entry name" value="AT07567P-RELATED"/>
    <property type="match status" value="1"/>
</dbReference>
<dbReference type="GO" id="GO:0005637">
    <property type="term" value="C:nuclear inner membrane"/>
    <property type="evidence" value="ECO:0007669"/>
    <property type="project" value="UniProtKB-SubCell"/>
</dbReference>
<dbReference type="AlphaFoldDB" id="A0AAW0SUE4"/>
<gene>
    <name evidence="11" type="ORF">O3P69_009599</name>
</gene>
<evidence type="ECO:0000256" key="3">
    <source>
        <dbReference type="ARBA" id="ARBA00022692"/>
    </source>
</evidence>
<comment type="similarity">
    <text evidence="2">Belongs to the NEMP family.</text>
</comment>
<evidence type="ECO:0000256" key="4">
    <source>
        <dbReference type="ARBA" id="ARBA00022729"/>
    </source>
</evidence>
<accession>A0AAW0SUE4</accession>
<evidence type="ECO:0000313" key="11">
    <source>
        <dbReference type="EMBL" id="KAK8378973.1"/>
    </source>
</evidence>
<keyword evidence="12" id="KW-1185">Reference proteome</keyword>
<feature type="transmembrane region" description="Helical" evidence="9">
    <location>
        <begin position="245"/>
        <end position="265"/>
    </location>
</feature>
<dbReference type="PANTHER" id="PTHR13598">
    <property type="entry name" value="AT07567P-RELATED"/>
    <property type="match status" value="1"/>
</dbReference>
<evidence type="ECO:0000256" key="8">
    <source>
        <dbReference type="SAM" id="MobiDB-lite"/>
    </source>
</evidence>
<sequence length="458" mass="52959">MDSRRLLYLSLTIIFLSTSLTQALEDIPGIDPGRGRDRRPGQHPREAPPSPQQTEAKDYYRMQAGRELIIVADPKNPLSVFCYRGEQKMLTTFFKTIELRVDIIGDNFRHYEGRNATEVRQQHSEASWFTFYPWRQRVFRLELYKESCVGIETPSGYKVALRTRWVDFWRVVVLAGAVVLFFAASHLAQNTFFHYTTGISLGVVGSLLIVVYVVARMVPKVSVVDRWFNLYQCQRKDLEMIKKSGAVTLMVGGWGLTVYLLQYLWQNFVSIVKEHQAVAVGYVVVAGLISFAVVYRYGPLTDQRSINLVQWSMQLVALLGVFFSSQYREATLGLVLVMVTYHSVPDKWKAKAQTYWRRRFPPKVRRLTEEEYIQQGNYETRRALEELRTFCHSPKCDAWKTISRLQSPQRFAEFVEGGSHLDDEAILSYESNHLTPLRDEDLLTTDDEDEEEEQQGTT</sequence>
<dbReference type="EMBL" id="JARAKH010000044">
    <property type="protein sequence ID" value="KAK8378973.1"/>
    <property type="molecule type" value="Genomic_DNA"/>
</dbReference>
<reference evidence="11 12" key="1">
    <citation type="submission" date="2023-03" db="EMBL/GenBank/DDBJ databases">
        <title>High-quality genome of Scylla paramamosain provides insights in environmental adaptation.</title>
        <authorList>
            <person name="Zhang L."/>
        </authorList>
    </citation>
    <scope>NUCLEOTIDE SEQUENCE [LARGE SCALE GENOMIC DNA]</scope>
    <source>
        <strain evidence="11">LZ_2023a</strain>
        <tissue evidence="11">Muscle</tissue>
    </source>
</reference>
<keyword evidence="3 9" id="KW-0812">Transmembrane</keyword>
<keyword evidence="6 9" id="KW-0472">Membrane</keyword>
<evidence type="ECO:0000256" key="9">
    <source>
        <dbReference type="SAM" id="Phobius"/>
    </source>
</evidence>
<evidence type="ECO:0000256" key="2">
    <source>
        <dbReference type="ARBA" id="ARBA00005748"/>
    </source>
</evidence>
<evidence type="ECO:0000256" key="1">
    <source>
        <dbReference type="ARBA" id="ARBA00004575"/>
    </source>
</evidence>
<evidence type="ECO:0000256" key="10">
    <source>
        <dbReference type="SAM" id="SignalP"/>
    </source>
</evidence>
<evidence type="ECO:0000256" key="6">
    <source>
        <dbReference type="ARBA" id="ARBA00023136"/>
    </source>
</evidence>
<name>A0AAW0SUE4_SCYPA</name>
<feature type="compositionally biased region" description="Basic and acidic residues" evidence="8">
    <location>
        <begin position="33"/>
        <end position="46"/>
    </location>
</feature>
<dbReference type="Pfam" id="PF10225">
    <property type="entry name" value="NEMP"/>
    <property type="match status" value="2"/>
</dbReference>
<feature type="region of interest" description="Disordered" evidence="8">
    <location>
        <begin position="437"/>
        <end position="458"/>
    </location>
</feature>
<comment type="subcellular location">
    <subcellularLocation>
        <location evidence="1">Nucleus inner membrane</location>
        <topology evidence="1">Multi-pass membrane protein</topology>
        <orientation evidence="1">Nucleoplasmic side</orientation>
    </subcellularLocation>
</comment>
<evidence type="ECO:0000256" key="5">
    <source>
        <dbReference type="ARBA" id="ARBA00022989"/>
    </source>
</evidence>
<evidence type="ECO:0008006" key="13">
    <source>
        <dbReference type="Google" id="ProtNLM"/>
    </source>
</evidence>
<proteinExistence type="inferred from homology"/>
<evidence type="ECO:0000313" key="12">
    <source>
        <dbReference type="Proteomes" id="UP001487740"/>
    </source>
</evidence>
<feature type="transmembrane region" description="Helical" evidence="9">
    <location>
        <begin position="195"/>
        <end position="215"/>
    </location>
</feature>
<feature type="chain" id="PRO_5043777107" description="Transmembrane protein 194A" evidence="10">
    <location>
        <begin position="24"/>
        <end position="458"/>
    </location>
</feature>
<keyword evidence="5 9" id="KW-1133">Transmembrane helix</keyword>
<dbReference type="InterPro" id="IPR019358">
    <property type="entry name" value="NEMP_fam"/>
</dbReference>
<feature type="region of interest" description="Disordered" evidence="8">
    <location>
        <begin position="26"/>
        <end position="56"/>
    </location>
</feature>
<feature type="transmembrane region" description="Helical" evidence="9">
    <location>
        <begin position="315"/>
        <end position="341"/>
    </location>
</feature>
<comment type="caution">
    <text evidence="11">The sequence shown here is derived from an EMBL/GenBank/DDBJ whole genome shotgun (WGS) entry which is preliminary data.</text>
</comment>
<feature type="signal peptide" evidence="10">
    <location>
        <begin position="1"/>
        <end position="23"/>
    </location>
</feature>
<dbReference type="Proteomes" id="UP001487740">
    <property type="component" value="Unassembled WGS sequence"/>
</dbReference>
<evidence type="ECO:0000256" key="7">
    <source>
        <dbReference type="ARBA" id="ARBA00023242"/>
    </source>
</evidence>
<organism evidence="11 12">
    <name type="scientific">Scylla paramamosain</name>
    <name type="common">Mud crab</name>
    <dbReference type="NCBI Taxonomy" id="85552"/>
    <lineage>
        <taxon>Eukaryota</taxon>
        <taxon>Metazoa</taxon>
        <taxon>Ecdysozoa</taxon>
        <taxon>Arthropoda</taxon>
        <taxon>Crustacea</taxon>
        <taxon>Multicrustacea</taxon>
        <taxon>Malacostraca</taxon>
        <taxon>Eumalacostraca</taxon>
        <taxon>Eucarida</taxon>
        <taxon>Decapoda</taxon>
        <taxon>Pleocyemata</taxon>
        <taxon>Brachyura</taxon>
        <taxon>Eubrachyura</taxon>
        <taxon>Portunoidea</taxon>
        <taxon>Portunidae</taxon>
        <taxon>Portuninae</taxon>
        <taxon>Scylla</taxon>
    </lineage>
</organism>